<dbReference type="NCBIfam" id="TIGR02675">
    <property type="entry name" value="tape_meas_nterm"/>
    <property type="match status" value="1"/>
</dbReference>
<dbReference type="RefSeq" id="WP_153704707.1">
    <property type="nucleotide sequence ID" value="NZ_WJNA01000006.1"/>
</dbReference>
<feature type="region of interest" description="Disordered" evidence="1">
    <location>
        <begin position="819"/>
        <end position="852"/>
    </location>
</feature>
<gene>
    <name evidence="3" type="ORF">GIX81_03710</name>
</gene>
<comment type="caution">
    <text evidence="3">The sequence shown here is derived from an EMBL/GenBank/DDBJ whole genome shotgun (WGS) entry which is preliminary data.</text>
</comment>
<accession>A0A6L5P4P3</accession>
<feature type="compositionally biased region" description="Basic and acidic residues" evidence="1">
    <location>
        <begin position="822"/>
        <end position="852"/>
    </location>
</feature>
<dbReference type="GO" id="GO:0016533">
    <property type="term" value="C:protein kinase 5 complex"/>
    <property type="evidence" value="ECO:0007669"/>
    <property type="project" value="InterPro"/>
</dbReference>
<evidence type="ECO:0000256" key="1">
    <source>
        <dbReference type="SAM" id="MobiDB-lite"/>
    </source>
</evidence>
<dbReference type="GO" id="GO:0061575">
    <property type="term" value="F:cyclin-dependent protein serine/threonine kinase activator activity"/>
    <property type="evidence" value="ECO:0007669"/>
    <property type="project" value="InterPro"/>
</dbReference>
<feature type="domain" description="Tape measure protein N-terminal" evidence="2">
    <location>
        <begin position="239"/>
        <end position="430"/>
    </location>
</feature>
<feature type="compositionally biased region" description="Basic and acidic residues" evidence="1">
    <location>
        <begin position="90"/>
        <end position="104"/>
    </location>
</feature>
<evidence type="ECO:0000259" key="2">
    <source>
        <dbReference type="Pfam" id="PF20155"/>
    </source>
</evidence>
<dbReference type="InterPro" id="IPR013491">
    <property type="entry name" value="Tape_meas_N"/>
</dbReference>
<name>A0A6L5P4P3_LIMRT</name>
<dbReference type="InterPro" id="IPR004944">
    <property type="entry name" value="CDK5_activator"/>
</dbReference>
<dbReference type="PANTHER" id="PTHR23401">
    <property type="entry name" value="CYCLIN DEPENDANT KINASE-5 ACTIVATOR"/>
    <property type="match status" value="1"/>
</dbReference>
<protein>
    <submittedName>
        <fullName evidence="3">Tape measure protein</fullName>
    </submittedName>
</protein>
<organism evidence="3 4">
    <name type="scientific">Limosilactobacillus reuteri</name>
    <name type="common">Lactobacillus reuteri</name>
    <dbReference type="NCBI Taxonomy" id="1598"/>
    <lineage>
        <taxon>Bacteria</taxon>
        <taxon>Bacillati</taxon>
        <taxon>Bacillota</taxon>
        <taxon>Bacilli</taxon>
        <taxon>Lactobacillales</taxon>
        <taxon>Lactobacillaceae</taxon>
        <taxon>Limosilactobacillus</taxon>
    </lineage>
</organism>
<dbReference type="Proteomes" id="UP000472879">
    <property type="component" value="Unassembled WGS sequence"/>
</dbReference>
<dbReference type="GO" id="GO:0019901">
    <property type="term" value="F:protein kinase binding"/>
    <property type="evidence" value="ECO:0007669"/>
    <property type="project" value="TreeGrafter"/>
</dbReference>
<evidence type="ECO:0000313" key="3">
    <source>
        <dbReference type="EMBL" id="MRH08567.1"/>
    </source>
</evidence>
<dbReference type="PANTHER" id="PTHR23401:SF4">
    <property type="entry name" value="RANBP2-TYPE ZINC FINGER"/>
    <property type="match status" value="1"/>
</dbReference>
<proteinExistence type="predicted"/>
<reference evidence="3 4" key="1">
    <citation type="submission" date="2019-11" db="EMBL/GenBank/DDBJ databases">
        <title>Draft genome sequence of 12 host-associated Lactobacillus reuteri rodent strains.</title>
        <authorList>
            <person name="Zhang S."/>
            <person name="Ozcam M."/>
            <person name="Van Pijkeren J.P."/>
        </authorList>
    </citation>
    <scope>NUCLEOTIDE SEQUENCE [LARGE SCALE GENOMIC DNA]</scope>
    <source>
        <strain evidence="3 4">Lr4020</strain>
    </source>
</reference>
<feature type="region of interest" description="Disordered" evidence="1">
    <location>
        <begin position="90"/>
        <end position="114"/>
    </location>
</feature>
<evidence type="ECO:0000313" key="4">
    <source>
        <dbReference type="Proteomes" id="UP000472879"/>
    </source>
</evidence>
<sequence length="1525" mass="165033">MAADSTVNIDVILHKDQAQQASKELDQTLKDTGKDAGNKAEKSIESNINKSTEKAKEMVTNIKRWTDEKGVIHVDVEKIPAEKALDELDKKSKKLGDEKPKIEPTADTDSASQQIDGLQKKVTKIPKKVRTELIAQAKEQGITNFDQLLKKIPQKQLTELIAKAQKGEVINYEEELRKLPAKLITEVKLNDKASLPLKELQQQANETGHSFSRLKEIIAGTFVGGLAVNGIHAIGNGLREAAKAGMEYNVEQDRMKTVWTALTTEAPKDGKVLVDFINDMAQHSIYAADTIDRMAQSFYHVHSSVKETKDWTTAFVRLGSTLHMSNDQLAEAGEQFAKIVAGGKANAEDMSVMINRFPMFGEALQKATGKSMKQLYELSSQGKLTAKEFTEALDYLSNKYKDSTAEAMTSFTGMSMYIKSRWQVLWGEVMNTSFKANKQMSEDIRDLLSDQMISRYSKMMGQALAALLRGAMNLLEYIGQHKDTLVDLIGNLGKITGIIGATVWHAFIDTVKIIATALGLVKDNGKAAVDPLELLDDVTKALVKNKSGLEAFTRVLITLFAVKKITQFVMWMARARDAVLSFAAAQKALEFIGGSAGPKVPITNPAGAAPLVQGGEELAVGAGTSMTRGAMLRAAGGRLLKASPYAAGAVMAGTELFSNNSASEKTGGILGAMGGAVTGKAVGAAIGSMIAPGIGTTVGGILGGTVGSWAGNKLGEAIGKGADEHLKAHPITVKTKYKTSTDNKAMDKDLTPSINKVNKTVLRMDVDSASIQKAQQKTDKYFDEMSKKVDSYYKKKADGYKKDEEASKKNLDALVKNGKMSQAEEDKALKKQQENDQKKIKSDDAAAKQRKKVLEQMRKDTNDYYAKVSKIENDANKSEKQKQKELQKAQAAYVKKQYKDQLDANKKITSYVKQGANTQEKIYEQLVKKRGQLDMKDLKATQKAANQKYNAAVKPARKARDEIVKEAEKEYKDTVKTAEKEYKEHHTISKKKYKEIVADAKAQRDGVTKAADDEYNKTTKKASDEHKKVTGEVNKQKDEVIAAANNQAMSHGAAAGQEYTLVNANVSSGQKKTAGTMNGFIKSLNSFFKALNAGVHVPEVSGYAIGTGALPHNQLAMVGEEGPELAHTPKGYEMLGMNGPELRYLSAGTSILTNAQTKTALALNGGKIPGYAKGTGAKIEDFVSGALDKADNALDAALDLVGKGAEEIWSWFKKKLGIDRAVASVDPKWLMQLQSKQETEIGGKAGSSFLKKALDKFLESFSGGQGKMSKGAFAQAAKVAAALMHQSLSASDIERLYWQAMVESTVNPAQGGGIDDHDGTGRPIGLFQFKLGTWGAAVRHLPSGHSNIHSAVDQIMAVLADRTWRSDLAPIGVRRGWSPHGYANGGWADKLSIFGEIPGEPEVAINPARDTSEDHIAEAIEARAKVNPNGFAGNLSKIINEAKQSANNMLPFISTGNNHVQAVSNTQQAQPRIDGNINITMNIDSKQVSRAVYPTLKAMRSHEVIINGVGGAVPVGNGQPLGGVY</sequence>
<dbReference type="GO" id="GO:0005737">
    <property type="term" value="C:cytoplasm"/>
    <property type="evidence" value="ECO:0007669"/>
    <property type="project" value="TreeGrafter"/>
</dbReference>
<dbReference type="EMBL" id="WJNA01000006">
    <property type="protein sequence ID" value="MRH08567.1"/>
    <property type="molecule type" value="Genomic_DNA"/>
</dbReference>
<dbReference type="Pfam" id="PF20155">
    <property type="entry name" value="TMP_3"/>
    <property type="match status" value="1"/>
</dbReference>